<proteinExistence type="predicted"/>
<gene>
    <name evidence="2" type="ORF">E2C01_034705</name>
</gene>
<comment type="caution">
    <text evidence="2">The sequence shown here is derived from an EMBL/GenBank/DDBJ whole genome shotgun (WGS) entry which is preliminary data.</text>
</comment>
<keyword evidence="3" id="KW-1185">Reference proteome</keyword>
<evidence type="ECO:0000313" key="3">
    <source>
        <dbReference type="Proteomes" id="UP000324222"/>
    </source>
</evidence>
<dbReference type="AlphaFoldDB" id="A0A5B7F285"/>
<name>A0A5B7F285_PORTR</name>
<dbReference type="Proteomes" id="UP000324222">
    <property type="component" value="Unassembled WGS sequence"/>
</dbReference>
<evidence type="ECO:0000313" key="2">
    <source>
        <dbReference type="EMBL" id="MPC41121.1"/>
    </source>
</evidence>
<organism evidence="2 3">
    <name type="scientific">Portunus trituberculatus</name>
    <name type="common">Swimming crab</name>
    <name type="synonym">Neptunus trituberculatus</name>
    <dbReference type="NCBI Taxonomy" id="210409"/>
    <lineage>
        <taxon>Eukaryota</taxon>
        <taxon>Metazoa</taxon>
        <taxon>Ecdysozoa</taxon>
        <taxon>Arthropoda</taxon>
        <taxon>Crustacea</taxon>
        <taxon>Multicrustacea</taxon>
        <taxon>Malacostraca</taxon>
        <taxon>Eumalacostraca</taxon>
        <taxon>Eucarida</taxon>
        <taxon>Decapoda</taxon>
        <taxon>Pleocyemata</taxon>
        <taxon>Brachyura</taxon>
        <taxon>Eubrachyura</taxon>
        <taxon>Portunoidea</taxon>
        <taxon>Portunidae</taxon>
        <taxon>Portuninae</taxon>
        <taxon>Portunus</taxon>
    </lineage>
</organism>
<protein>
    <submittedName>
        <fullName evidence="2">Uncharacterized protein</fullName>
    </submittedName>
</protein>
<sequence length="141" mass="15154">MAIMQFCDLFPDHRATALTIMSGTYAASAALFLVFQQSDQSPHEWHSTSRAGQRVLGCRLTPQKKHSRPKDVAAQVWWSRAVVSVEEAVKLGGAAGSGGSCGSDSMKFSKVQIQCVHSAAPAPSKPSKRSGRISFSMSNRS</sequence>
<feature type="region of interest" description="Disordered" evidence="1">
    <location>
        <begin position="119"/>
        <end position="141"/>
    </location>
</feature>
<accession>A0A5B7F285</accession>
<dbReference type="EMBL" id="VSRR010004937">
    <property type="protein sequence ID" value="MPC41121.1"/>
    <property type="molecule type" value="Genomic_DNA"/>
</dbReference>
<evidence type="ECO:0000256" key="1">
    <source>
        <dbReference type="SAM" id="MobiDB-lite"/>
    </source>
</evidence>
<reference evidence="2 3" key="1">
    <citation type="submission" date="2019-05" db="EMBL/GenBank/DDBJ databases">
        <title>Another draft genome of Portunus trituberculatus and its Hox gene families provides insights of decapod evolution.</title>
        <authorList>
            <person name="Jeong J.-H."/>
            <person name="Song I."/>
            <person name="Kim S."/>
            <person name="Choi T."/>
            <person name="Kim D."/>
            <person name="Ryu S."/>
            <person name="Kim W."/>
        </authorList>
    </citation>
    <scope>NUCLEOTIDE SEQUENCE [LARGE SCALE GENOMIC DNA]</scope>
    <source>
        <tissue evidence="2">Muscle</tissue>
    </source>
</reference>